<name>A0AAP5I8Z7_9CYAN</name>
<evidence type="ECO:0000313" key="4">
    <source>
        <dbReference type="Proteomes" id="UP000667802"/>
    </source>
</evidence>
<dbReference type="EMBL" id="JAALHA020000006">
    <property type="protein sequence ID" value="MDR9895944.1"/>
    <property type="molecule type" value="Genomic_DNA"/>
</dbReference>
<protein>
    <submittedName>
        <fullName evidence="3">Uncharacterized protein</fullName>
    </submittedName>
</protein>
<keyword evidence="2" id="KW-1133">Transmembrane helix</keyword>
<keyword evidence="4" id="KW-1185">Reference proteome</keyword>
<keyword evidence="2" id="KW-0812">Transmembrane</keyword>
<organism evidence="3 4">
    <name type="scientific">Aetokthonos hydrillicola Thurmond2011</name>
    <dbReference type="NCBI Taxonomy" id="2712845"/>
    <lineage>
        <taxon>Bacteria</taxon>
        <taxon>Bacillati</taxon>
        <taxon>Cyanobacteriota</taxon>
        <taxon>Cyanophyceae</taxon>
        <taxon>Nostocales</taxon>
        <taxon>Hapalosiphonaceae</taxon>
        <taxon>Aetokthonos</taxon>
    </lineage>
</organism>
<feature type="region of interest" description="Disordered" evidence="1">
    <location>
        <begin position="1"/>
        <end position="23"/>
    </location>
</feature>
<proteinExistence type="predicted"/>
<dbReference type="Proteomes" id="UP000667802">
    <property type="component" value="Unassembled WGS sequence"/>
</dbReference>
<comment type="caution">
    <text evidence="3">The sequence shown here is derived from an EMBL/GenBank/DDBJ whole genome shotgun (WGS) entry which is preliminary data.</text>
</comment>
<sequence length="75" mass="8171">MAKNMSNKNIEESEKQQPASAKRQIIGEEYGGEPLASVLRNPKLTPTILFIFAVAPFAIATVVLAVIFLSRQSVP</sequence>
<gene>
    <name evidence="3" type="ORF">G7B40_015430</name>
</gene>
<dbReference type="RefSeq" id="WP_208351602.1">
    <property type="nucleotide sequence ID" value="NZ_JAALHA020000006.1"/>
</dbReference>
<keyword evidence="2" id="KW-0472">Membrane</keyword>
<accession>A0AAP5I8Z7</accession>
<evidence type="ECO:0000313" key="3">
    <source>
        <dbReference type="EMBL" id="MDR9895944.1"/>
    </source>
</evidence>
<evidence type="ECO:0000256" key="2">
    <source>
        <dbReference type="SAM" id="Phobius"/>
    </source>
</evidence>
<reference evidence="4" key="1">
    <citation type="journal article" date="2021" name="Science">
        <title>Hunting the eagle killer: A cyanobacterial neurotoxin causes vacuolar myelinopathy.</title>
        <authorList>
            <person name="Breinlinger S."/>
            <person name="Phillips T.J."/>
            <person name="Haram B.N."/>
            <person name="Mares J."/>
            <person name="Martinez Yerena J.A."/>
            <person name="Hrouzek P."/>
            <person name="Sobotka R."/>
            <person name="Henderson W.M."/>
            <person name="Schmieder P."/>
            <person name="Williams S.M."/>
            <person name="Lauderdale J.D."/>
            <person name="Wilde H.D."/>
            <person name="Gerrin W."/>
            <person name="Kust A."/>
            <person name="Washington J.W."/>
            <person name="Wagner C."/>
            <person name="Geier B."/>
            <person name="Liebeke M."/>
            <person name="Enke H."/>
            <person name="Niedermeyer T.H.J."/>
            <person name="Wilde S.B."/>
        </authorList>
    </citation>
    <scope>NUCLEOTIDE SEQUENCE [LARGE SCALE GENOMIC DNA]</scope>
    <source>
        <strain evidence="4">Thurmond2011</strain>
    </source>
</reference>
<dbReference type="AlphaFoldDB" id="A0AAP5I8Z7"/>
<feature type="transmembrane region" description="Helical" evidence="2">
    <location>
        <begin position="48"/>
        <end position="69"/>
    </location>
</feature>
<evidence type="ECO:0000256" key="1">
    <source>
        <dbReference type="SAM" id="MobiDB-lite"/>
    </source>
</evidence>